<feature type="transmembrane region" description="Helical" evidence="7">
    <location>
        <begin position="103"/>
        <end position="125"/>
    </location>
</feature>
<keyword evidence="5 7" id="KW-1133">Transmembrane helix</keyword>
<evidence type="ECO:0000313" key="9">
    <source>
        <dbReference type="Proteomes" id="UP000199017"/>
    </source>
</evidence>
<dbReference type="RefSeq" id="WP_091582367.1">
    <property type="nucleotide sequence ID" value="NZ_FNDU01000003.1"/>
</dbReference>
<name>A0A1G8FUQ5_9BACI</name>
<dbReference type="InterPro" id="IPR032808">
    <property type="entry name" value="DoxX"/>
</dbReference>
<feature type="transmembrane region" description="Helical" evidence="7">
    <location>
        <begin position="72"/>
        <end position="91"/>
    </location>
</feature>
<keyword evidence="6 7" id="KW-0472">Membrane</keyword>
<evidence type="ECO:0000256" key="5">
    <source>
        <dbReference type="ARBA" id="ARBA00022989"/>
    </source>
</evidence>
<feature type="transmembrane region" description="Helical" evidence="7">
    <location>
        <begin position="7"/>
        <end position="25"/>
    </location>
</feature>
<sequence>MVSKQEIGALILRIVLGLIFFIHGLDKFQGGISNTVGFFESIGVPGFLAYIVAVIELIGGLLLILGLGTKIVSILFVFIMIGAMFTVKFSAGFLDGFEFDLALLAMSVYVLLANRMAFSLENIFFQSKQGYRKRAEV</sequence>
<evidence type="ECO:0000256" key="7">
    <source>
        <dbReference type="SAM" id="Phobius"/>
    </source>
</evidence>
<evidence type="ECO:0000256" key="3">
    <source>
        <dbReference type="ARBA" id="ARBA00022475"/>
    </source>
</evidence>
<dbReference type="AlphaFoldDB" id="A0A1G8FUQ5"/>
<accession>A0A1G8FUQ5</accession>
<reference evidence="8 9" key="1">
    <citation type="submission" date="2016-10" db="EMBL/GenBank/DDBJ databases">
        <authorList>
            <person name="de Groot N.N."/>
        </authorList>
    </citation>
    <scope>NUCLEOTIDE SEQUENCE [LARGE SCALE GENOMIC DNA]</scope>
    <source>
        <strain evidence="9">P4B,CCM 7963,CECT 7998,DSM 25260,IBRC-M 10614,KCTC 13821</strain>
    </source>
</reference>
<keyword evidence="9" id="KW-1185">Reference proteome</keyword>
<dbReference type="STRING" id="930129.SAMN05216352_10394"/>
<dbReference type="EMBL" id="FNDU01000003">
    <property type="protein sequence ID" value="SDH85869.1"/>
    <property type="molecule type" value="Genomic_DNA"/>
</dbReference>
<proteinExistence type="inferred from homology"/>
<keyword evidence="3" id="KW-1003">Cell membrane</keyword>
<feature type="transmembrane region" description="Helical" evidence="7">
    <location>
        <begin position="45"/>
        <end position="65"/>
    </location>
</feature>
<dbReference type="Proteomes" id="UP000199017">
    <property type="component" value="Unassembled WGS sequence"/>
</dbReference>
<keyword evidence="4 7" id="KW-0812">Transmembrane</keyword>
<dbReference type="GO" id="GO:0005886">
    <property type="term" value="C:plasma membrane"/>
    <property type="evidence" value="ECO:0007669"/>
    <property type="project" value="UniProtKB-SubCell"/>
</dbReference>
<comment type="similarity">
    <text evidence="2">Belongs to the DoxX family.</text>
</comment>
<gene>
    <name evidence="8" type="ORF">SAMN05216352_10394</name>
</gene>
<dbReference type="Pfam" id="PF07681">
    <property type="entry name" value="DoxX"/>
    <property type="match status" value="1"/>
</dbReference>
<evidence type="ECO:0000256" key="1">
    <source>
        <dbReference type="ARBA" id="ARBA00004651"/>
    </source>
</evidence>
<protein>
    <submittedName>
        <fullName evidence="8">Uncharacterized membrane protein YphA, DoxX/SURF4 family</fullName>
    </submittedName>
</protein>
<evidence type="ECO:0000256" key="2">
    <source>
        <dbReference type="ARBA" id="ARBA00006679"/>
    </source>
</evidence>
<comment type="subcellular location">
    <subcellularLocation>
        <location evidence="1">Cell membrane</location>
        <topology evidence="1">Multi-pass membrane protein</topology>
    </subcellularLocation>
</comment>
<evidence type="ECO:0000256" key="4">
    <source>
        <dbReference type="ARBA" id="ARBA00022692"/>
    </source>
</evidence>
<dbReference type="PANTHER" id="PTHR33452:SF1">
    <property type="entry name" value="INNER MEMBRANE PROTEIN YPHA-RELATED"/>
    <property type="match status" value="1"/>
</dbReference>
<evidence type="ECO:0000313" key="8">
    <source>
        <dbReference type="EMBL" id="SDH85869.1"/>
    </source>
</evidence>
<organism evidence="8 9">
    <name type="scientific">Alteribacillus bidgolensis</name>
    <dbReference type="NCBI Taxonomy" id="930129"/>
    <lineage>
        <taxon>Bacteria</taxon>
        <taxon>Bacillati</taxon>
        <taxon>Bacillota</taxon>
        <taxon>Bacilli</taxon>
        <taxon>Bacillales</taxon>
        <taxon>Bacillaceae</taxon>
        <taxon>Alteribacillus</taxon>
    </lineage>
</organism>
<dbReference type="PANTHER" id="PTHR33452">
    <property type="entry name" value="OXIDOREDUCTASE CATD-RELATED"/>
    <property type="match status" value="1"/>
</dbReference>
<evidence type="ECO:0000256" key="6">
    <source>
        <dbReference type="ARBA" id="ARBA00023136"/>
    </source>
</evidence>
<dbReference type="InterPro" id="IPR051907">
    <property type="entry name" value="DoxX-like_oxidoreductase"/>
</dbReference>
<dbReference type="OrthoDB" id="886570at2"/>